<proteinExistence type="predicted"/>
<feature type="compositionally biased region" description="Polar residues" evidence="1">
    <location>
        <begin position="1"/>
        <end position="10"/>
    </location>
</feature>
<keyword evidence="3" id="KW-1185">Reference proteome</keyword>
<gene>
    <name evidence="2" type="ORF">DESAM_21419</name>
</gene>
<sequence length="103" mass="11101">MAKTHIGNNETSKKALTSFLHNPAGRKKEKNAKNITNSAIADKAHTVPSETETGHTNAPSPEAIASDGAASSMYKVTIKPQTSALILEESRRINIIFESPHHL</sequence>
<dbReference type="Proteomes" id="UP000010808">
    <property type="component" value="Chromosome"/>
</dbReference>
<evidence type="ECO:0000313" key="2">
    <source>
        <dbReference type="EMBL" id="CCO23696.1"/>
    </source>
</evidence>
<accession>L0RDP9</accession>
<dbReference type="EMBL" id="FO203522">
    <property type="protein sequence ID" value="CCO23696.1"/>
    <property type="molecule type" value="Genomic_DNA"/>
</dbReference>
<feature type="compositionally biased region" description="Polar residues" evidence="1">
    <location>
        <begin position="48"/>
        <end position="59"/>
    </location>
</feature>
<organism evidence="2 3">
    <name type="scientific">Maridesulfovibrio hydrothermalis AM13 = DSM 14728</name>
    <dbReference type="NCBI Taxonomy" id="1121451"/>
    <lineage>
        <taxon>Bacteria</taxon>
        <taxon>Pseudomonadati</taxon>
        <taxon>Thermodesulfobacteriota</taxon>
        <taxon>Desulfovibrionia</taxon>
        <taxon>Desulfovibrionales</taxon>
        <taxon>Desulfovibrionaceae</taxon>
        <taxon>Maridesulfovibrio</taxon>
    </lineage>
</organism>
<dbReference type="KEGG" id="dhy:DESAM_21419"/>
<feature type="region of interest" description="Disordered" evidence="1">
    <location>
        <begin position="1"/>
        <end position="66"/>
    </location>
</feature>
<reference evidence="2 3" key="1">
    <citation type="submission" date="2012-10" db="EMBL/GenBank/DDBJ databases">
        <authorList>
            <person name="Genoscope - CEA"/>
        </authorList>
    </citation>
    <scope>NUCLEOTIDE SEQUENCE [LARGE SCALE GENOMIC DNA]</scope>
    <source>
        <strain evidence="3">AM13 / DSM 14728</strain>
    </source>
</reference>
<dbReference type="HOGENOM" id="CLU_2259214_0_0_7"/>
<evidence type="ECO:0000313" key="3">
    <source>
        <dbReference type="Proteomes" id="UP000010808"/>
    </source>
</evidence>
<dbReference type="AlphaFoldDB" id="L0RDP9"/>
<evidence type="ECO:0000256" key="1">
    <source>
        <dbReference type="SAM" id="MobiDB-lite"/>
    </source>
</evidence>
<name>L0RDP9_9BACT</name>
<protein>
    <submittedName>
        <fullName evidence="2">Uncharacterized protein</fullName>
    </submittedName>
</protein>